<evidence type="ECO:0000259" key="2">
    <source>
        <dbReference type="Pfam" id="PF00496"/>
    </source>
</evidence>
<dbReference type="Proteomes" id="UP001315860">
    <property type="component" value="Chromosome"/>
</dbReference>
<keyword evidence="1" id="KW-0732">Signal</keyword>
<dbReference type="PANTHER" id="PTHR30290">
    <property type="entry name" value="PERIPLASMIC BINDING COMPONENT OF ABC TRANSPORTER"/>
    <property type="match status" value="1"/>
</dbReference>
<evidence type="ECO:0000313" key="4">
    <source>
        <dbReference type="Proteomes" id="UP001315860"/>
    </source>
</evidence>
<dbReference type="Gene3D" id="3.90.76.10">
    <property type="entry name" value="Dipeptide-binding Protein, Domain 1"/>
    <property type="match status" value="1"/>
</dbReference>
<dbReference type="PANTHER" id="PTHR30290:SF83">
    <property type="entry name" value="ABC TRANSPORTER SUBSTRATE-BINDING PROTEIN"/>
    <property type="match status" value="1"/>
</dbReference>
<organism evidence="3 4">
    <name type="scientific">Aeromicrobium duanguangcaii</name>
    <dbReference type="NCBI Taxonomy" id="2968086"/>
    <lineage>
        <taxon>Bacteria</taxon>
        <taxon>Bacillati</taxon>
        <taxon>Actinomycetota</taxon>
        <taxon>Actinomycetes</taxon>
        <taxon>Propionibacteriales</taxon>
        <taxon>Nocardioidaceae</taxon>
        <taxon>Aeromicrobium</taxon>
    </lineage>
</organism>
<dbReference type="SUPFAM" id="SSF53850">
    <property type="entry name" value="Periplasmic binding protein-like II"/>
    <property type="match status" value="1"/>
</dbReference>
<feature type="chain" id="PRO_5045189365" evidence="1">
    <location>
        <begin position="23"/>
        <end position="540"/>
    </location>
</feature>
<dbReference type="PROSITE" id="PS51257">
    <property type="entry name" value="PROKAR_LIPOPROTEIN"/>
    <property type="match status" value="1"/>
</dbReference>
<name>A0ABY5KET4_9ACTN</name>
<dbReference type="InterPro" id="IPR039424">
    <property type="entry name" value="SBP_5"/>
</dbReference>
<sequence>MRLRRSALAGIAIAAVASVSLAACSSDSDDNGGGSTDSVITAYGTEPQKLLVTTNTNEVGGGNIIDLLYAGLISYDPEGESTNEVAESIESEDNKNWTIKLKDWKFTDGTPVTAESFVKAWTYAADPKNGQLQAYFMYPFAGTTEEGTLVEGATELEGAKAVDDKTIQVTLKEAEPEFPLRLGYSAYYPLPDAAFDESGKITEDFGEKPIGNGPYVLDTWEHEVEAKLTPNDDYKGSREAKNGGVTFKFYTDPDSAYSDLQGGNLDVLEAVPPSALSGFESDDSIQAFTGNGANFASITIPERLEHWSGEEGKLRRAAISKAINREEITEKIFEGSRVPAEDFATSLFPGYTKDIPGSEVLDFDAAEAKKLWAQADDISKFEGSFTVAYNGDGPGNKEWVEALVNQVGKNLGIEAKPKGYATFKELRELVTNREIKTAFRTGWQADYPSIYNYLGPLYGTGAGSNDGDYSNPEVDKLLKEALGAEGDEQAKKLAEVQEILFQDLPAIPLWNQRIAGAAADGVEGVVFSWQGKPEYHLVTK</sequence>
<dbReference type="CDD" id="cd00995">
    <property type="entry name" value="PBP2_NikA_DppA_OppA_like"/>
    <property type="match status" value="1"/>
</dbReference>
<dbReference type="InterPro" id="IPR030678">
    <property type="entry name" value="Peptide/Ni-bd"/>
</dbReference>
<protein>
    <submittedName>
        <fullName evidence="3">ABC transporter substrate-binding protein</fullName>
    </submittedName>
</protein>
<reference evidence="3 4" key="1">
    <citation type="submission" date="2022-07" db="EMBL/GenBank/DDBJ databases">
        <title>Novel species in genus Aeromicrobium.</title>
        <authorList>
            <person name="Ye L."/>
        </authorList>
    </citation>
    <scope>NUCLEOTIDE SEQUENCE [LARGE SCALE GENOMIC DNA]</scope>
    <source>
        <strain evidence="4">zg-Y50</strain>
    </source>
</reference>
<keyword evidence="4" id="KW-1185">Reference proteome</keyword>
<dbReference type="RefSeq" id="WP_232419006.1">
    <property type="nucleotide sequence ID" value="NZ_CP101990.1"/>
</dbReference>
<feature type="domain" description="Solute-binding protein family 5" evidence="2">
    <location>
        <begin position="83"/>
        <end position="464"/>
    </location>
</feature>
<dbReference type="Gene3D" id="3.10.105.10">
    <property type="entry name" value="Dipeptide-binding Protein, Domain 3"/>
    <property type="match status" value="1"/>
</dbReference>
<gene>
    <name evidence="3" type="ORF">NP095_10475</name>
</gene>
<accession>A0ABY5KET4</accession>
<evidence type="ECO:0000313" key="3">
    <source>
        <dbReference type="EMBL" id="UUI67627.1"/>
    </source>
</evidence>
<proteinExistence type="predicted"/>
<dbReference type="PIRSF" id="PIRSF002741">
    <property type="entry name" value="MppA"/>
    <property type="match status" value="1"/>
</dbReference>
<dbReference type="Gene3D" id="3.40.190.10">
    <property type="entry name" value="Periplasmic binding protein-like II"/>
    <property type="match status" value="1"/>
</dbReference>
<evidence type="ECO:0000256" key="1">
    <source>
        <dbReference type="SAM" id="SignalP"/>
    </source>
</evidence>
<dbReference type="Pfam" id="PF00496">
    <property type="entry name" value="SBP_bac_5"/>
    <property type="match status" value="1"/>
</dbReference>
<dbReference type="EMBL" id="CP101990">
    <property type="protein sequence ID" value="UUI67627.1"/>
    <property type="molecule type" value="Genomic_DNA"/>
</dbReference>
<dbReference type="InterPro" id="IPR000914">
    <property type="entry name" value="SBP_5_dom"/>
</dbReference>
<feature type="signal peptide" evidence="1">
    <location>
        <begin position="1"/>
        <end position="22"/>
    </location>
</feature>